<dbReference type="KEGG" id="mech:Q9L42_002055"/>
<feature type="transmembrane region" description="Helical" evidence="1">
    <location>
        <begin position="21"/>
        <end position="44"/>
    </location>
</feature>
<reference evidence="2 3" key="1">
    <citation type="journal article" date="2024" name="Microbiology">
        <title>Methylomarinum rosea sp. nov., a novel halophilic methanotrophic bacterium from the hypersaline Lake Elton.</title>
        <authorList>
            <person name="Suleimanov R.Z."/>
            <person name="Oshkin I.Y."/>
            <person name="Danilova O.V."/>
            <person name="Suzina N.E."/>
            <person name="Dedysh S.N."/>
        </authorList>
    </citation>
    <scope>NUCLEOTIDE SEQUENCE [LARGE SCALE GENOMIC DNA]</scope>
    <source>
        <strain evidence="2 3">Ch1-1</strain>
    </source>
</reference>
<name>A0AAU7NV99_9GAMM</name>
<sequence>MQEEINENLKKHSTWKRIFFMLIYTVIVGLVRILLWAVILLQVASTLLTGKCNKNILGFGSDLSTYLYHILMFLTFNTDQLPFPFSDWSLTEEFERPSLDKKKE</sequence>
<dbReference type="AlphaFoldDB" id="A0AAU7NV99"/>
<evidence type="ECO:0000313" key="3">
    <source>
        <dbReference type="Proteomes" id="UP001225378"/>
    </source>
</evidence>
<feature type="transmembrane region" description="Helical" evidence="1">
    <location>
        <begin position="56"/>
        <end position="76"/>
    </location>
</feature>
<proteinExistence type="predicted"/>
<protein>
    <submittedName>
        <fullName evidence="2">DUF4389 domain-containing protein</fullName>
    </submittedName>
</protein>
<evidence type="ECO:0000256" key="1">
    <source>
        <dbReference type="SAM" id="Phobius"/>
    </source>
</evidence>
<keyword evidence="3" id="KW-1185">Reference proteome</keyword>
<gene>
    <name evidence="2" type="ORF">Q9L42_002055</name>
</gene>
<organism evidence="2 3">
    <name type="scientific">Methylomarinum roseum</name>
    <dbReference type="NCBI Taxonomy" id="3067653"/>
    <lineage>
        <taxon>Bacteria</taxon>
        <taxon>Pseudomonadati</taxon>
        <taxon>Pseudomonadota</taxon>
        <taxon>Gammaproteobacteria</taxon>
        <taxon>Methylococcales</taxon>
        <taxon>Methylococcaceae</taxon>
        <taxon>Methylomarinum</taxon>
    </lineage>
</organism>
<dbReference type="EMBL" id="CP157743">
    <property type="protein sequence ID" value="XBS20929.1"/>
    <property type="molecule type" value="Genomic_DNA"/>
</dbReference>
<dbReference type="RefSeq" id="WP_349431805.1">
    <property type="nucleotide sequence ID" value="NZ_CP157743.1"/>
</dbReference>
<accession>A0AAU7NV99</accession>
<keyword evidence="1" id="KW-0472">Membrane</keyword>
<keyword evidence="1" id="KW-0812">Transmembrane</keyword>
<dbReference type="InterPro" id="IPR025498">
    <property type="entry name" value="DUF4389"/>
</dbReference>
<evidence type="ECO:0000313" key="2">
    <source>
        <dbReference type="EMBL" id="XBS20929.1"/>
    </source>
</evidence>
<dbReference type="Proteomes" id="UP001225378">
    <property type="component" value="Chromosome"/>
</dbReference>
<keyword evidence="1" id="KW-1133">Transmembrane helix</keyword>
<dbReference type="Pfam" id="PF14333">
    <property type="entry name" value="DUF4389"/>
    <property type="match status" value="1"/>
</dbReference>